<keyword evidence="6 9" id="KW-0472">Membrane</keyword>
<dbReference type="HOGENOM" id="CLU_008003_0_1_1"/>
<comment type="caution">
    <text evidence="12">The sequence shown here is derived from an EMBL/GenBank/DDBJ whole genome shotgun (WGS) entry which is preliminary data.</text>
</comment>
<feature type="transmembrane region" description="Helical" evidence="9">
    <location>
        <begin position="389"/>
        <end position="409"/>
    </location>
</feature>
<comment type="subcellular location">
    <subcellularLocation>
        <location evidence="1">Membrane</location>
        <topology evidence="1">Multi-pass membrane protein</topology>
    </subcellularLocation>
</comment>
<dbReference type="OMA" id="WSAREWA"/>
<dbReference type="InParanoid" id="G4TH37"/>
<keyword evidence="5 9" id="KW-1133">Transmembrane helix</keyword>
<evidence type="ECO:0000256" key="1">
    <source>
        <dbReference type="ARBA" id="ARBA00004141"/>
    </source>
</evidence>
<evidence type="ECO:0000256" key="5">
    <source>
        <dbReference type="ARBA" id="ARBA00022989"/>
    </source>
</evidence>
<accession>G4TH37</accession>
<comment type="similarity">
    <text evidence="2">Belongs to the PC-esterase family. CASD1 subfamily.</text>
</comment>
<feature type="transmembrane region" description="Helical" evidence="9">
    <location>
        <begin position="538"/>
        <end position="559"/>
    </location>
</feature>
<evidence type="ECO:0000256" key="8">
    <source>
        <dbReference type="SAM" id="MobiDB-lite"/>
    </source>
</evidence>
<dbReference type="GO" id="GO:0016020">
    <property type="term" value="C:membrane"/>
    <property type="evidence" value="ECO:0007669"/>
    <property type="project" value="UniProtKB-SubCell"/>
</dbReference>
<feature type="domain" description="NXPE C-terminal" evidence="11">
    <location>
        <begin position="27"/>
        <end position="69"/>
    </location>
</feature>
<dbReference type="eggNOG" id="KOG1699">
    <property type="taxonomic scope" value="Eukaryota"/>
</dbReference>
<organism evidence="12 13">
    <name type="scientific">Serendipita indica (strain DSM 11827)</name>
    <name type="common">Root endophyte fungus</name>
    <name type="synonym">Piriformospora indica</name>
    <dbReference type="NCBI Taxonomy" id="1109443"/>
    <lineage>
        <taxon>Eukaryota</taxon>
        <taxon>Fungi</taxon>
        <taxon>Dikarya</taxon>
        <taxon>Basidiomycota</taxon>
        <taxon>Agaricomycotina</taxon>
        <taxon>Agaricomycetes</taxon>
        <taxon>Sebacinales</taxon>
        <taxon>Serendipitaceae</taxon>
        <taxon>Serendipita</taxon>
    </lineage>
</organism>
<feature type="region of interest" description="Disordered" evidence="8">
    <location>
        <begin position="828"/>
        <end position="858"/>
    </location>
</feature>
<dbReference type="Pfam" id="PF07779">
    <property type="entry name" value="Cas1_AcylT"/>
    <property type="match status" value="1"/>
</dbReference>
<evidence type="ECO:0000256" key="3">
    <source>
        <dbReference type="ARBA" id="ARBA00022679"/>
    </source>
</evidence>
<dbReference type="InterPro" id="IPR057106">
    <property type="entry name" value="NXPE4_C"/>
</dbReference>
<dbReference type="AlphaFoldDB" id="G4TH37"/>
<feature type="transmembrane region" description="Helical" evidence="9">
    <location>
        <begin position="579"/>
        <end position="603"/>
    </location>
</feature>
<evidence type="ECO:0000256" key="9">
    <source>
        <dbReference type="SAM" id="Phobius"/>
    </source>
</evidence>
<evidence type="ECO:0000256" key="7">
    <source>
        <dbReference type="ARBA" id="ARBA00023180"/>
    </source>
</evidence>
<feature type="transmembrane region" description="Helical" evidence="9">
    <location>
        <begin position="480"/>
        <end position="500"/>
    </location>
</feature>
<dbReference type="Proteomes" id="UP000007148">
    <property type="component" value="Unassembled WGS sequence"/>
</dbReference>
<feature type="transmembrane region" description="Helical" evidence="9">
    <location>
        <begin position="624"/>
        <end position="643"/>
    </location>
</feature>
<feature type="transmembrane region" description="Helical" evidence="9">
    <location>
        <begin position="723"/>
        <end position="741"/>
    </location>
</feature>
<evidence type="ECO:0000259" key="10">
    <source>
        <dbReference type="Pfam" id="PF07779"/>
    </source>
</evidence>
<evidence type="ECO:0000256" key="2">
    <source>
        <dbReference type="ARBA" id="ARBA00010666"/>
    </source>
</evidence>
<dbReference type="GO" id="GO:0016740">
    <property type="term" value="F:transferase activity"/>
    <property type="evidence" value="ECO:0007669"/>
    <property type="project" value="UniProtKB-KW"/>
</dbReference>
<keyword evidence="7" id="KW-0325">Glycoprotein</keyword>
<feature type="transmembrane region" description="Helical" evidence="9">
    <location>
        <begin position="315"/>
        <end position="333"/>
    </location>
</feature>
<feature type="transmembrane region" description="Helical" evidence="9">
    <location>
        <begin position="506"/>
        <end position="526"/>
    </location>
</feature>
<protein>
    <submittedName>
        <fullName evidence="12">WGS project CAFZ00000000 data, contig PIRI_contig_0094</fullName>
    </submittedName>
</protein>
<keyword evidence="13" id="KW-1185">Reference proteome</keyword>
<evidence type="ECO:0000259" key="11">
    <source>
        <dbReference type="Pfam" id="PF24536"/>
    </source>
</evidence>
<reference evidence="12 13" key="1">
    <citation type="journal article" date="2011" name="PLoS Pathog.">
        <title>Endophytic Life Strategies Decoded by Genome and Transcriptome Analyses of the Mutualistic Root Symbiont Piriformospora indica.</title>
        <authorList>
            <person name="Zuccaro A."/>
            <person name="Lahrmann U."/>
            <person name="Guldener U."/>
            <person name="Langen G."/>
            <person name="Pfiffi S."/>
            <person name="Biedenkopf D."/>
            <person name="Wong P."/>
            <person name="Samans B."/>
            <person name="Grimm C."/>
            <person name="Basiewicz M."/>
            <person name="Murat C."/>
            <person name="Martin F."/>
            <person name="Kogel K.H."/>
        </authorList>
    </citation>
    <scope>NUCLEOTIDE SEQUENCE [LARGE SCALE GENOMIC DNA]</scope>
    <source>
        <strain evidence="12 13">DSM 11827</strain>
    </source>
</reference>
<evidence type="ECO:0000256" key="4">
    <source>
        <dbReference type="ARBA" id="ARBA00022692"/>
    </source>
</evidence>
<feature type="transmembrane region" description="Helical" evidence="9">
    <location>
        <begin position="683"/>
        <end position="703"/>
    </location>
</feature>
<gene>
    <name evidence="12" type="ORF">PIIN_04566</name>
</gene>
<evidence type="ECO:0000256" key="6">
    <source>
        <dbReference type="ARBA" id="ARBA00023136"/>
    </source>
</evidence>
<dbReference type="Pfam" id="PF24536">
    <property type="entry name" value="NXPE4_C"/>
    <property type="match status" value="1"/>
</dbReference>
<dbReference type="OrthoDB" id="1932925at2759"/>
<evidence type="ECO:0000313" key="12">
    <source>
        <dbReference type="EMBL" id="CCA70630.1"/>
    </source>
</evidence>
<evidence type="ECO:0000313" key="13">
    <source>
        <dbReference type="Proteomes" id="UP000007148"/>
    </source>
</evidence>
<dbReference type="GO" id="GO:0005794">
    <property type="term" value="C:Golgi apparatus"/>
    <property type="evidence" value="ECO:0007669"/>
    <property type="project" value="UniProtKB-ARBA"/>
</dbReference>
<dbReference type="InterPro" id="IPR012419">
    <property type="entry name" value="Cas1_AcylTrans_dom"/>
</dbReference>
<keyword evidence="3" id="KW-0808">Transferase</keyword>
<feature type="transmembrane region" description="Helical" evidence="9">
    <location>
        <begin position="453"/>
        <end position="473"/>
    </location>
</feature>
<dbReference type="PANTHER" id="PTHR13533:SF1">
    <property type="entry name" value="N-ACETYLNEURAMINATE 9-O-ACETYLTRANSFERASE"/>
    <property type="match status" value="1"/>
</dbReference>
<dbReference type="GO" id="GO:0005975">
    <property type="term" value="P:carbohydrate metabolic process"/>
    <property type="evidence" value="ECO:0007669"/>
    <property type="project" value="UniProtKB-ARBA"/>
</dbReference>
<sequence>MSHRRDPHHCHALISQGQWLDTKFTNWQPKGCMMHKYTPPEVQYCLRSKRVVFIGDSTTRQLFFSMAQLADPTLPSSPPSSFEKHSDHSLPAGTGTWFDFFWDPFLNSTKTETLLKGDGFGKRDAPNMLVLGTGLWFLRYRNEPGGGGGMAGWESRMEHIIETIRNSKSKLADEIIILPVQEPDPNKLSAERSAFIQHADIDAMNSDLLHRLSPLASVYDPPTSTPPSHLPIAPPTIPEDVVLHSADHGRAPAIFPSVFNTLLDPSQTADGLHYSPLIASSQAQILLNLRCNDLQPKRFPFDKTCCARYPARLDLSLWVSVGIWLFGPTIWFLRLREKESGVIAETARTILPLLPEAKYDKPLTIFGSVVWLCRIADRTGLWLKSQKQFNPWIFTMLSVLIIVACLATVKKGSKDLGPLNRQQTDEWKGWMQLFILIYHYMGASRIAGIYAPIRVLVASYLFMTGYGHTMYYLRKADFSILRVAQVLVRLNLLTIILAYTMDTDYIFYYFAPLVSFWYLVVYFTLLGASSHNTKPIFVLCKIIASFLVVAIIHSQVWLIEGVFRLLRTLANINWSPKEWAFRVNLDYLIVYVGMIIALVLHTLDSPGSAGVGTARLVDHPRWSWLRHTLLLASFIGLVWFAAFELSRKDKFAYNLWHPYVSVVPVLGFIALRNATPVLRSASSWLAAWIGACSLETFILQYHLWLAADTKGLLVIIPGINHRAINLIITSTVFLWLSHLVATATGDLTKLLCGVESPTPTLPLTSNETTISHSIPDSVAQSMSSFVNGTQAGDTESIPLAIINQAGSIDNAAAKSYAEDSEFTNLLSREEQTVPNEPPPSSPPTGAAANSHGKSDSSEPWPLPVRVGVILVVLWILNLVWPPPTDGSTLTTYPV</sequence>
<feature type="domain" description="Cas1p 10 TM acyl transferase" evidence="10">
    <location>
        <begin position="301"/>
        <end position="755"/>
    </location>
</feature>
<dbReference type="EMBL" id="CAFZ01000089">
    <property type="protein sequence ID" value="CCA70630.1"/>
    <property type="molecule type" value="Genomic_DNA"/>
</dbReference>
<name>G4TH37_SERID</name>
<keyword evidence="4 9" id="KW-0812">Transmembrane</keyword>
<proteinExistence type="inferred from homology"/>
<feature type="transmembrane region" description="Helical" evidence="9">
    <location>
        <begin position="655"/>
        <end position="671"/>
    </location>
</feature>
<dbReference type="PANTHER" id="PTHR13533">
    <property type="entry name" value="N-ACETYLNEURAMINATE 9-O-ACETYLTRANSFERASE"/>
    <property type="match status" value="1"/>
</dbReference>